<dbReference type="SUPFAM" id="SSF50193">
    <property type="entry name" value="Ribosomal protein L14"/>
    <property type="match status" value="1"/>
</dbReference>
<dbReference type="PANTHER" id="PTHR11761">
    <property type="entry name" value="50S/60S RIBOSOMAL PROTEIN L14/L23"/>
    <property type="match status" value="1"/>
</dbReference>
<dbReference type="PANTHER" id="PTHR11761:SF3">
    <property type="entry name" value="LARGE RIBOSOMAL SUBUNIT PROTEIN UL14M"/>
    <property type="match status" value="1"/>
</dbReference>
<organism evidence="5">
    <name type="scientific">Nitzschia sp. PL3-2</name>
    <dbReference type="NCBI Taxonomy" id="2083271"/>
    <lineage>
        <taxon>Eukaryota</taxon>
        <taxon>Sar</taxon>
        <taxon>Stramenopiles</taxon>
        <taxon>Ochrophyta</taxon>
        <taxon>Bacillariophyta</taxon>
        <taxon>Bacillariophyceae</taxon>
        <taxon>Bacillariophycidae</taxon>
        <taxon>Bacillariales</taxon>
        <taxon>Bacillariaceae</taxon>
        <taxon>Nitzschia</taxon>
    </lineage>
</organism>
<dbReference type="HAMAP" id="MF_01367">
    <property type="entry name" value="Ribosomal_uL14"/>
    <property type="match status" value="1"/>
</dbReference>
<name>A0A2Z5ZAX1_9STRA</name>
<keyword evidence="3 4" id="KW-0687">Ribonucleoprotein</keyword>
<dbReference type="CDD" id="cd00337">
    <property type="entry name" value="Ribosomal_uL14"/>
    <property type="match status" value="1"/>
</dbReference>
<keyword evidence="5" id="KW-0496">Mitochondrion</keyword>
<dbReference type="NCBIfam" id="TIGR01067">
    <property type="entry name" value="rplN_bact"/>
    <property type="match status" value="1"/>
</dbReference>
<dbReference type="Pfam" id="PF00238">
    <property type="entry name" value="Ribosomal_L14"/>
    <property type="match status" value="1"/>
</dbReference>
<dbReference type="AlphaFoldDB" id="A0A2Z5ZAX1"/>
<geneLocation type="mitochondrion" evidence="5"/>
<dbReference type="GO" id="GO:0070180">
    <property type="term" value="F:large ribosomal subunit rRNA binding"/>
    <property type="evidence" value="ECO:0007669"/>
    <property type="project" value="TreeGrafter"/>
</dbReference>
<sequence length="126" mass="13923">MIQQESILKVVDNSGAKTVKCIKVLGGFKRRYANLGDLIVVSVQQLRNKSKNTSKVLKGGVFRALVVRTKKRCKKKDGSLFLLEENAAVLINKQGNPIGTRILGPIPKSLKKKKFMKFISLSVGLI</sequence>
<dbReference type="GO" id="GO:0005762">
    <property type="term" value="C:mitochondrial large ribosomal subunit"/>
    <property type="evidence" value="ECO:0007669"/>
    <property type="project" value="TreeGrafter"/>
</dbReference>
<reference evidence="5" key="1">
    <citation type="submission" date="2018-02" db="EMBL/GenBank/DDBJ databases">
        <title>Evolution and diversity of non-photosynthetic diatom plastid genomes.</title>
        <authorList>
            <person name="Kamikawa R."/>
            <person name="Ishii K."/>
        </authorList>
    </citation>
    <scope>NUCLEOTIDE SEQUENCE</scope>
    <source>
        <strain evidence="5">PL3-2</strain>
    </source>
</reference>
<dbReference type="EMBL" id="AP018505">
    <property type="protein sequence ID" value="BBC77513.1"/>
    <property type="molecule type" value="Genomic_DNA"/>
</dbReference>
<dbReference type="GO" id="GO:0003735">
    <property type="term" value="F:structural constituent of ribosome"/>
    <property type="evidence" value="ECO:0007669"/>
    <property type="project" value="InterPro"/>
</dbReference>
<dbReference type="InterPro" id="IPR036853">
    <property type="entry name" value="Ribosomal_uL14_sf"/>
</dbReference>
<evidence type="ECO:0000256" key="1">
    <source>
        <dbReference type="ARBA" id="ARBA00010745"/>
    </source>
</evidence>
<dbReference type="InterPro" id="IPR000218">
    <property type="entry name" value="Ribosomal_uL14"/>
</dbReference>
<accession>A0A2Z5ZAX1</accession>
<evidence type="ECO:0000256" key="4">
    <source>
        <dbReference type="RuleBase" id="RU003949"/>
    </source>
</evidence>
<dbReference type="SMART" id="SM01374">
    <property type="entry name" value="Ribosomal_L14"/>
    <property type="match status" value="1"/>
</dbReference>
<dbReference type="Gene3D" id="2.40.150.20">
    <property type="entry name" value="Ribosomal protein L14"/>
    <property type="match status" value="1"/>
</dbReference>
<proteinExistence type="inferred from homology"/>
<evidence type="ECO:0000256" key="2">
    <source>
        <dbReference type="ARBA" id="ARBA00022980"/>
    </source>
</evidence>
<keyword evidence="2 4" id="KW-0689">Ribosomal protein</keyword>
<comment type="similarity">
    <text evidence="1 4">Belongs to the universal ribosomal protein uL14 family.</text>
</comment>
<protein>
    <submittedName>
        <fullName evidence="5">Ribosomal protein L14</fullName>
    </submittedName>
</protein>
<dbReference type="GO" id="GO:0006412">
    <property type="term" value="P:translation"/>
    <property type="evidence" value="ECO:0007669"/>
    <property type="project" value="InterPro"/>
</dbReference>
<evidence type="ECO:0000256" key="3">
    <source>
        <dbReference type="ARBA" id="ARBA00023274"/>
    </source>
</evidence>
<gene>
    <name evidence="5" type="primary">rpl14</name>
</gene>
<dbReference type="InterPro" id="IPR005745">
    <property type="entry name" value="Ribosomal_uL14_bac-type"/>
</dbReference>
<evidence type="ECO:0000313" key="5">
    <source>
        <dbReference type="EMBL" id="BBC77513.1"/>
    </source>
</evidence>